<dbReference type="Proteomes" id="UP000220251">
    <property type="component" value="Unassembled WGS sequence"/>
</dbReference>
<sequence length="119" mass="13684">MAKPLISKRKADALANGVFFIGLGILLYTNMWWPWILIAVWVFLSLRQFLTGRHWDFILSTVLLIGLFLISYFHIDWSLLAPILFVVGGLYIMFKEFFYADDGSDDEKVKEGKSDSDDA</sequence>
<gene>
    <name evidence="2" type="ORF">ELAC_0706</name>
</gene>
<evidence type="ECO:0000313" key="3">
    <source>
        <dbReference type="Proteomes" id="UP000220251"/>
    </source>
</evidence>
<keyword evidence="1" id="KW-1133">Transmembrane helix</keyword>
<evidence type="ECO:0000313" key="2">
    <source>
        <dbReference type="EMBL" id="CRX38058.1"/>
    </source>
</evidence>
<dbReference type="OrthoDB" id="21658at2"/>
<feature type="transmembrane region" description="Helical" evidence="1">
    <location>
        <begin position="20"/>
        <end position="43"/>
    </location>
</feature>
<dbReference type="AlphaFoldDB" id="A0A0H5DPV2"/>
<dbReference type="RefSeq" id="WP_098037912.1">
    <property type="nucleotide sequence ID" value="NZ_CWGJ01000011.1"/>
</dbReference>
<keyword evidence="1" id="KW-0472">Membrane</keyword>
<keyword evidence="1" id="KW-0812">Transmembrane</keyword>
<reference evidence="3" key="1">
    <citation type="submission" date="2015-06" db="EMBL/GenBank/DDBJ databases">
        <authorList>
            <person name="Bertelli C."/>
        </authorList>
    </citation>
    <scope>NUCLEOTIDE SEQUENCE [LARGE SCALE GENOMIC DNA]</scope>
    <source>
        <strain evidence="3">CRIB-30</strain>
    </source>
</reference>
<accession>A0A0H5DPV2</accession>
<dbReference type="EMBL" id="CWGJ01000011">
    <property type="protein sequence ID" value="CRX38058.1"/>
    <property type="molecule type" value="Genomic_DNA"/>
</dbReference>
<feature type="transmembrane region" description="Helical" evidence="1">
    <location>
        <begin position="55"/>
        <end position="73"/>
    </location>
</feature>
<name>A0A0H5DPV2_9BACT</name>
<protein>
    <submittedName>
        <fullName evidence="2">Conserved putative membrane protein</fullName>
    </submittedName>
</protein>
<feature type="transmembrane region" description="Helical" evidence="1">
    <location>
        <begin position="79"/>
        <end position="98"/>
    </location>
</feature>
<evidence type="ECO:0000256" key="1">
    <source>
        <dbReference type="SAM" id="Phobius"/>
    </source>
</evidence>
<organism evidence="2 3">
    <name type="scientific">Estrella lausannensis</name>
    <dbReference type="NCBI Taxonomy" id="483423"/>
    <lineage>
        <taxon>Bacteria</taxon>
        <taxon>Pseudomonadati</taxon>
        <taxon>Chlamydiota</taxon>
        <taxon>Chlamydiia</taxon>
        <taxon>Parachlamydiales</taxon>
        <taxon>Candidatus Criblamydiaceae</taxon>
        <taxon>Estrella</taxon>
    </lineage>
</organism>
<keyword evidence="3" id="KW-1185">Reference proteome</keyword>
<proteinExistence type="predicted"/>